<name>A0A4S2JRP0_OPIFE</name>
<dbReference type="InterPro" id="IPR013718">
    <property type="entry name" value="COQ9_C"/>
</dbReference>
<evidence type="ECO:0000256" key="4">
    <source>
        <dbReference type="ARBA" id="ARBA00022688"/>
    </source>
</evidence>
<comment type="similarity">
    <text evidence="3 8">Belongs to the COQ9 family.</text>
</comment>
<dbReference type="AlphaFoldDB" id="A0A4S2JRP0"/>
<evidence type="ECO:0000256" key="6">
    <source>
        <dbReference type="ARBA" id="ARBA00023121"/>
    </source>
</evidence>
<dbReference type="InterPro" id="IPR048674">
    <property type="entry name" value="COQ9_HTH"/>
</dbReference>
<comment type="function">
    <text evidence="8">Membrane-associated protein that warps the membrane surface to access and bind aromatic isoprenes with high specificity, including ubiquinone (CoQ) isoprene intermediates and presents them directly to Coq7, therefore facilitating the Coq7-mediated hydroxylase step. Participates in the biosynthesis of coenzyme Q, also named ubiquinone, an essential lipid-soluble electron transporter for aerobic cellular respiration.</text>
</comment>
<comment type="subcellular location">
    <subcellularLocation>
        <location evidence="1 8">Mitochondrion</location>
    </subcellularLocation>
</comment>
<dbReference type="NCBIfam" id="TIGR02396">
    <property type="entry name" value="diverge_rpsU"/>
    <property type="match status" value="1"/>
</dbReference>
<proteinExistence type="inferred from homology"/>
<evidence type="ECO:0000256" key="2">
    <source>
        <dbReference type="ARBA" id="ARBA00004749"/>
    </source>
</evidence>
<keyword evidence="5" id="KW-0809">Transit peptide</keyword>
<evidence type="ECO:0000256" key="3">
    <source>
        <dbReference type="ARBA" id="ARBA00010766"/>
    </source>
</evidence>
<dbReference type="GO" id="GO:0005743">
    <property type="term" value="C:mitochondrial inner membrane"/>
    <property type="evidence" value="ECO:0007669"/>
    <property type="project" value="TreeGrafter"/>
</dbReference>
<dbReference type="Gene3D" id="1.10.357.10">
    <property type="entry name" value="Tetracycline Repressor, domain 2"/>
    <property type="match status" value="1"/>
</dbReference>
<dbReference type="Pfam" id="PF08511">
    <property type="entry name" value="COQ9"/>
    <property type="match status" value="1"/>
</dbReference>
<keyword evidence="13" id="KW-1185">Reference proteome</keyword>
<evidence type="ECO:0000259" key="10">
    <source>
        <dbReference type="Pfam" id="PF08511"/>
    </source>
</evidence>
<evidence type="ECO:0000256" key="9">
    <source>
        <dbReference type="SAM" id="MobiDB-lite"/>
    </source>
</evidence>
<dbReference type="EMBL" id="SJOL01013088">
    <property type="protein sequence ID" value="TGZ37088.1"/>
    <property type="molecule type" value="Genomic_DNA"/>
</dbReference>
<comment type="pathway">
    <text evidence="2 8">Cofactor biosynthesis; ubiquinone biosynthesis.</text>
</comment>
<keyword evidence="6 8" id="KW-0446">Lipid-binding</keyword>
<feature type="domain" description="Ubiquinone biosynthesis protein COQ9 HTH" evidence="11">
    <location>
        <begin position="92"/>
        <end position="115"/>
    </location>
</feature>
<evidence type="ECO:0000259" key="11">
    <source>
        <dbReference type="Pfam" id="PF21392"/>
    </source>
</evidence>
<feature type="region of interest" description="Disordered" evidence="9">
    <location>
        <begin position="159"/>
        <end position="178"/>
    </location>
</feature>
<evidence type="ECO:0000256" key="8">
    <source>
        <dbReference type="RuleBase" id="RU366063"/>
    </source>
</evidence>
<keyword evidence="7 8" id="KW-0496">Mitochondrion</keyword>
<sequence>MFMRPLRLLWGLERLARVRLFSRFTGQNESMTSVKCAQRFAPSNYRMLKTQLAHRYPRIRFASSSPSDSSHTSENSGSSGSQAMHLQLTDSDLRSRILEAALDYVHEYGWSRKAVEAACVAGGFPPGMHTMATPQGGVDLVLYFYASRNQQLADTMAELRTSDSSSSSATVDDGLPPRFSSPAETDAFLYRALKYRLEKIIPVLPVWPQALGLLALPSNMPSSIGLLAQLVDEIWAQCGDRTTDVTWYAKRLGLAYVYNLTEVYMLQDRSPDFADSWMFLESRLADLRSMKQMDLKAVSNMLKSGILTFGNVTCNILGLSRRR</sequence>
<evidence type="ECO:0000313" key="13">
    <source>
        <dbReference type="Proteomes" id="UP000308267"/>
    </source>
</evidence>
<evidence type="ECO:0000256" key="1">
    <source>
        <dbReference type="ARBA" id="ARBA00004173"/>
    </source>
</evidence>
<comment type="caution">
    <text evidence="12">The sequence shown here is derived from an EMBL/GenBank/DDBJ whole genome shotgun (WGS) entry which is preliminary data.</text>
</comment>
<evidence type="ECO:0000256" key="5">
    <source>
        <dbReference type="ARBA" id="ARBA00022946"/>
    </source>
</evidence>
<dbReference type="InterPro" id="IPR012762">
    <property type="entry name" value="Ubiq_biosynth_COQ9"/>
</dbReference>
<dbReference type="FunFam" id="1.10.357.10:FF:000004">
    <property type="entry name" value="Ubiquinone biosynthesis protein COQ9, mitochondrial"/>
    <property type="match status" value="1"/>
</dbReference>
<organism evidence="12 13">
    <name type="scientific">Opisthorchis felineus</name>
    <dbReference type="NCBI Taxonomy" id="147828"/>
    <lineage>
        <taxon>Eukaryota</taxon>
        <taxon>Metazoa</taxon>
        <taxon>Spiralia</taxon>
        <taxon>Lophotrochozoa</taxon>
        <taxon>Platyhelminthes</taxon>
        <taxon>Trematoda</taxon>
        <taxon>Digenea</taxon>
        <taxon>Opisthorchiida</taxon>
        <taxon>Opisthorchiata</taxon>
        <taxon>Opisthorchiidae</taxon>
        <taxon>Opisthorchis</taxon>
    </lineage>
</organism>
<dbReference type="Pfam" id="PF21392">
    <property type="entry name" value="COQ9_N"/>
    <property type="match status" value="1"/>
</dbReference>
<dbReference type="PANTHER" id="PTHR21427">
    <property type="entry name" value="UBIQUINONE BIOSYNTHESIS PROTEIN COQ9, MITOCHONDRIAL"/>
    <property type="match status" value="1"/>
</dbReference>
<evidence type="ECO:0000313" key="12">
    <source>
        <dbReference type="EMBL" id="TGZ37088.1"/>
    </source>
</evidence>
<dbReference type="UniPathway" id="UPA00232"/>
<dbReference type="Proteomes" id="UP000308267">
    <property type="component" value="Unassembled WGS sequence"/>
</dbReference>
<dbReference type="OrthoDB" id="619536at2759"/>
<keyword evidence="4 8" id="KW-0831">Ubiquinone biosynthesis</keyword>
<feature type="compositionally biased region" description="Low complexity" evidence="9">
    <location>
        <begin position="63"/>
        <end position="81"/>
    </location>
</feature>
<evidence type="ECO:0000256" key="7">
    <source>
        <dbReference type="ARBA" id="ARBA00023128"/>
    </source>
</evidence>
<gene>
    <name evidence="12" type="ORF">CRM22_011365</name>
</gene>
<accession>A0A4S2JRP0</accession>
<feature type="domain" description="COQ9 C-terminal" evidence="10">
    <location>
        <begin position="220"/>
        <end position="290"/>
    </location>
</feature>
<feature type="region of interest" description="Disordered" evidence="9">
    <location>
        <begin position="61"/>
        <end position="83"/>
    </location>
</feature>
<dbReference type="PANTHER" id="PTHR21427:SF19">
    <property type="entry name" value="UBIQUINONE BIOSYNTHESIS PROTEIN COQ9, MITOCHONDRIAL"/>
    <property type="match status" value="1"/>
</dbReference>
<reference evidence="12 13" key="1">
    <citation type="journal article" date="2019" name="BMC Genomics">
        <title>New insights from Opisthorchis felineus genome: update on genomics of the epidemiologically important liver flukes.</title>
        <authorList>
            <person name="Ershov N.I."/>
            <person name="Mordvinov V.A."/>
            <person name="Prokhortchouk E.B."/>
            <person name="Pakharukova M.Y."/>
            <person name="Gunbin K.V."/>
            <person name="Ustyantsev K."/>
            <person name="Genaev M.A."/>
            <person name="Blinov A.G."/>
            <person name="Mazur A."/>
            <person name="Boulygina E."/>
            <person name="Tsygankova S."/>
            <person name="Khrameeva E."/>
            <person name="Chekanov N."/>
            <person name="Fan G."/>
            <person name="Xiao A."/>
            <person name="Zhang H."/>
            <person name="Xu X."/>
            <person name="Yang H."/>
            <person name="Solovyev V."/>
            <person name="Lee S.M."/>
            <person name="Liu X."/>
            <person name="Afonnikov D.A."/>
            <person name="Skryabin K.G."/>
        </authorList>
    </citation>
    <scope>NUCLEOTIDE SEQUENCE [LARGE SCALE GENOMIC DNA]</scope>
    <source>
        <strain evidence="12">AK-0245</strain>
        <tissue evidence="12">Whole organism</tissue>
    </source>
</reference>
<dbReference type="GO" id="GO:0008289">
    <property type="term" value="F:lipid binding"/>
    <property type="evidence" value="ECO:0007669"/>
    <property type="project" value="UniProtKB-UniRule"/>
</dbReference>
<dbReference type="GO" id="GO:0006744">
    <property type="term" value="P:ubiquinone biosynthetic process"/>
    <property type="evidence" value="ECO:0007669"/>
    <property type="project" value="UniProtKB-UniRule"/>
</dbReference>
<dbReference type="STRING" id="147828.A0A4S2JRP0"/>
<protein>
    <recommendedName>
        <fullName evidence="8">Ubiquinone biosynthesis protein</fullName>
    </recommendedName>
</protein>